<feature type="non-terminal residue" evidence="1">
    <location>
        <position position="188"/>
    </location>
</feature>
<keyword evidence="1" id="KW-0547">Nucleotide-binding</keyword>
<organism evidence="1 2">
    <name type="scientific">Cylindrospermopsis raciborskii CS-506_A</name>
    <dbReference type="NCBI Taxonomy" id="2585140"/>
    <lineage>
        <taxon>Bacteria</taxon>
        <taxon>Bacillati</taxon>
        <taxon>Cyanobacteriota</taxon>
        <taxon>Cyanophyceae</taxon>
        <taxon>Nostocales</taxon>
        <taxon>Aphanizomenonaceae</taxon>
        <taxon>Cylindrospermopsis</taxon>
    </lineage>
</organism>
<dbReference type="GO" id="GO:0005524">
    <property type="term" value="F:ATP binding"/>
    <property type="evidence" value="ECO:0007669"/>
    <property type="project" value="UniProtKB-KW"/>
</dbReference>
<keyword evidence="1" id="KW-0067">ATP-binding</keyword>
<dbReference type="AlphaFoldDB" id="A0A838WNL4"/>
<dbReference type="Proteomes" id="UP000538075">
    <property type="component" value="Unassembled WGS sequence"/>
</dbReference>
<reference evidence="1 2" key="1">
    <citation type="journal article" date="2020" name="J. Appl. Phycol.">
        <title>Morphological changes and genome evolution in Raphidiopsis raciborskii CS-506 after 23 years in culture.</title>
        <authorList>
            <person name="Willis A."/>
            <person name="Bent S.J."/>
            <person name="Jameson I.D."/>
        </authorList>
    </citation>
    <scope>NUCLEOTIDE SEQUENCE [LARGE SCALE GENOMIC DNA]</scope>
    <source>
        <strain evidence="1 2">CS-506_A</strain>
    </source>
</reference>
<feature type="non-terminal residue" evidence="1">
    <location>
        <position position="1"/>
    </location>
</feature>
<comment type="caution">
    <text evidence="1">The sequence shown here is derived from an EMBL/GenBank/DDBJ whole genome shotgun (WGS) entry which is preliminary data.</text>
</comment>
<gene>
    <name evidence="1" type="ORF">FHK98_12550</name>
</gene>
<accession>A0A838WNL4</accession>
<sequence length="188" mass="21161">RLNTSSPFNIKAESLTLSNFTLREVEELYLQHTQATGQVFTPEAIQQAFYLTDGQPWLVNALARQATQFLVKDITQPITVEVINRAEEILIQRQDTHLDSLAERLREDRVRDIIQPMLAGEDLANTPEDNLRYVLDLGLCRRDRGGGLEIANPIYREILPKALASVAIASLTSVEPNWLNPDGTLNPQ</sequence>
<name>A0A838WNL4_9CYAN</name>
<dbReference type="EMBL" id="VDFG01000829">
    <property type="protein sequence ID" value="MBA4466315.1"/>
    <property type="molecule type" value="Genomic_DNA"/>
</dbReference>
<protein>
    <submittedName>
        <fullName evidence="1">ATP-binding protein</fullName>
    </submittedName>
</protein>
<evidence type="ECO:0000313" key="2">
    <source>
        <dbReference type="Proteomes" id="UP000538075"/>
    </source>
</evidence>
<proteinExistence type="predicted"/>
<evidence type="ECO:0000313" key="1">
    <source>
        <dbReference type="EMBL" id="MBA4466315.1"/>
    </source>
</evidence>